<evidence type="ECO:0000313" key="3">
    <source>
        <dbReference type="Proteomes" id="UP000193467"/>
    </source>
</evidence>
<reference evidence="2 3" key="1">
    <citation type="submission" date="2016-07" db="EMBL/GenBank/DDBJ databases">
        <title>Pervasive Adenine N6-methylation of Active Genes in Fungi.</title>
        <authorList>
            <consortium name="DOE Joint Genome Institute"/>
            <person name="Mondo S.J."/>
            <person name="Dannebaum R.O."/>
            <person name="Kuo R.C."/>
            <person name="Labutti K."/>
            <person name="Haridas S."/>
            <person name="Kuo A."/>
            <person name="Salamov A."/>
            <person name="Ahrendt S.R."/>
            <person name="Lipzen A."/>
            <person name="Sullivan W."/>
            <person name="Andreopoulos W.B."/>
            <person name="Clum A."/>
            <person name="Lindquist E."/>
            <person name="Daum C."/>
            <person name="Ramamoorthy G.K."/>
            <person name="Gryganskyi A."/>
            <person name="Culley D."/>
            <person name="Magnuson J.K."/>
            <person name="James T.Y."/>
            <person name="O'Malley M.A."/>
            <person name="Stajich J.E."/>
            <person name="Spatafora J.W."/>
            <person name="Visel A."/>
            <person name="Grigoriev I.V."/>
        </authorList>
    </citation>
    <scope>NUCLEOTIDE SEQUENCE [LARGE SCALE GENOMIC DNA]</scope>
    <source>
        <strain evidence="2 3">62-1032</strain>
    </source>
</reference>
<keyword evidence="3" id="KW-1185">Reference proteome</keyword>
<name>A0A1Y2FW61_9BASI</name>
<protein>
    <submittedName>
        <fullName evidence="2">Uncharacterized protein</fullName>
    </submittedName>
</protein>
<organism evidence="2 3">
    <name type="scientific">Leucosporidium creatinivorum</name>
    <dbReference type="NCBI Taxonomy" id="106004"/>
    <lineage>
        <taxon>Eukaryota</taxon>
        <taxon>Fungi</taxon>
        <taxon>Dikarya</taxon>
        <taxon>Basidiomycota</taxon>
        <taxon>Pucciniomycotina</taxon>
        <taxon>Microbotryomycetes</taxon>
        <taxon>Leucosporidiales</taxon>
        <taxon>Leucosporidium</taxon>
    </lineage>
</organism>
<feature type="compositionally biased region" description="Polar residues" evidence="1">
    <location>
        <begin position="1"/>
        <end position="10"/>
    </location>
</feature>
<sequence>MYTSTETHSNPRAKPQPHAPQSRPWRAEQSLLLPHLAPGGSLRSILSSVGMKESGIRLLVSSEAKGTG</sequence>
<feature type="region of interest" description="Disordered" evidence="1">
    <location>
        <begin position="1"/>
        <end position="28"/>
    </location>
</feature>
<dbReference type="InParanoid" id="A0A1Y2FW61"/>
<dbReference type="EMBL" id="MCGR01000011">
    <property type="protein sequence ID" value="ORY88211.1"/>
    <property type="molecule type" value="Genomic_DNA"/>
</dbReference>
<dbReference type="Proteomes" id="UP000193467">
    <property type="component" value="Unassembled WGS sequence"/>
</dbReference>
<gene>
    <name evidence="2" type="ORF">BCR35DRAFT_301738</name>
</gene>
<comment type="caution">
    <text evidence="2">The sequence shown here is derived from an EMBL/GenBank/DDBJ whole genome shotgun (WGS) entry which is preliminary data.</text>
</comment>
<evidence type="ECO:0000313" key="2">
    <source>
        <dbReference type="EMBL" id="ORY88211.1"/>
    </source>
</evidence>
<evidence type="ECO:0000256" key="1">
    <source>
        <dbReference type="SAM" id="MobiDB-lite"/>
    </source>
</evidence>
<dbReference type="AlphaFoldDB" id="A0A1Y2FW61"/>
<accession>A0A1Y2FW61</accession>
<proteinExistence type="predicted"/>